<evidence type="ECO:0000313" key="10">
    <source>
        <dbReference type="EMBL" id="CAB1450368.1"/>
    </source>
</evidence>
<dbReference type="GO" id="GO:0071375">
    <property type="term" value="P:cellular response to peptide hormone stimulus"/>
    <property type="evidence" value="ECO:0007669"/>
    <property type="project" value="TreeGrafter"/>
</dbReference>
<evidence type="ECO:0000256" key="9">
    <source>
        <dbReference type="RuleBase" id="RU000461"/>
    </source>
</evidence>
<evidence type="ECO:0000256" key="8">
    <source>
        <dbReference type="PIRSR" id="PIRSR602401-1"/>
    </source>
</evidence>
<dbReference type="PANTHER" id="PTHR24279">
    <property type="entry name" value="CYTOCHROME P450"/>
    <property type="match status" value="1"/>
</dbReference>
<dbReference type="GO" id="GO:0005743">
    <property type="term" value="C:mitochondrial inner membrane"/>
    <property type="evidence" value="ECO:0007669"/>
    <property type="project" value="TreeGrafter"/>
</dbReference>
<dbReference type="InterPro" id="IPR001128">
    <property type="entry name" value="Cyt_P450"/>
</dbReference>
<dbReference type="GO" id="GO:0042359">
    <property type="term" value="P:vitamin D metabolic process"/>
    <property type="evidence" value="ECO:0007669"/>
    <property type="project" value="UniProtKB-ARBA"/>
</dbReference>
<evidence type="ECO:0000256" key="3">
    <source>
        <dbReference type="ARBA" id="ARBA00022617"/>
    </source>
</evidence>
<evidence type="ECO:0000313" key="11">
    <source>
        <dbReference type="Proteomes" id="UP001153269"/>
    </source>
</evidence>
<sequence length="537" mass="61052">MSVPAAALGSVRLSRALQSRMGCLRSLHAAGSGSELRPGASSVRRNLDVQTTTDTGRLKTIDDLPGPSMSSSLYLMLFKGYSEKSHLMQVLQKNQHGPIWRSKYGSFEMVNVASPEFIAQVIRQEGRYPVRVDMSHWKDYMDLRGHDYGLHTSSGTEWYQIRKQLNPKMLKLGEVSVYASSIQEVVGDMLQRIEVLRCRSQDQATVPDMAAELYKFGFEAVSSILFETRLGCLQEDIPKDTLRFIAAVNTMLMLSDAVLFTPRWSRSILPFWKRFVQAWDVLCSVGQKLIDKRMAEIEARVRSGEPADGLYLSYLLSSEKLSRSQIYITITELLVGGVDTTSNTLTWTLYHLARDQRAQELLYGEVNSVCPNKREPTTDDLSRLPYLRAVIKETLRLYPVVPGNGRYVTENEVIVGDYWFPKKTQFHLCHFAVCHDEAMFPNPEEFVPERWLRSQTPGCPAPSFDKPQPYSYVPFGVGVRACVGKRVAEMEMHFALSRMMQHYKVKPEKGAPIVHPNTRILMIPEKPINLRFLPRAE</sequence>
<keyword evidence="4 8" id="KW-0479">Metal-binding</keyword>
<dbReference type="PROSITE" id="PS00086">
    <property type="entry name" value="CYTOCHROME_P450"/>
    <property type="match status" value="1"/>
</dbReference>
<dbReference type="GO" id="GO:0006704">
    <property type="term" value="P:glucocorticoid biosynthetic process"/>
    <property type="evidence" value="ECO:0007669"/>
    <property type="project" value="TreeGrafter"/>
</dbReference>
<keyword evidence="3 8" id="KW-0349">Heme</keyword>
<organism evidence="10 11">
    <name type="scientific">Pleuronectes platessa</name>
    <name type="common">European plaice</name>
    <dbReference type="NCBI Taxonomy" id="8262"/>
    <lineage>
        <taxon>Eukaryota</taxon>
        <taxon>Metazoa</taxon>
        <taxon>Chordata</taxon>
        <taxon>Craniata</taxon>
        <taxon>Vertebrata</taxon>
        <taxon>Euteleostomi</taxon>
        <taxon>Actinopterygii</taxon>
        <taxon>Neopterygii</taxon>
        <taxon>Teleostei</taxon>
        <taxon>Neoteleostei</taxon>
        <taxon>Acanthomorphata</taxon>
        <taxon>Carangaria</taxon>
        <taxon>Pleuronectiformes</taxon>
        <taxon>Pleuronectoidei</taxon>
        <taxon>Pleuronectidae</taxon>
        <taxon>Pleuronectes</taxon>
    </lineage>
</organism>
<dbReference type="GO" id="GO:0004497">
    <property type="term" value="F:monooxygenase activity"/>
    <property type="evidence" value="ECO:0007669"/>
    <property type="project" value="UniProtKB-KW"/>
</dbReference>
<dbReference type="Proteomes" id="UP001153269">
    <property type="component" value="Unassembled WGS sequence"/>
</dbReference>
<keyword evidence="7 9" id="KW-0503">Monooxygenase</keyword>
<dbReference type="GO" id="GO:0006700">
    <property type="term" value="P:C21-steroid hormone biosynthetic process"/>
    <property type="evidence" value="ECO:0007669"/>
    <property type="project" value="TreeGrafter"/>
</dbReference>
<dbReference type="GO" id="GO:0008203">
    <property type="term" value="P:cholesterol metabolic process"/>
    <property type="evidence" value="ECO:0007669"/>
    <property type="project" value="TreeGrafter"/>
</dbReference>
<dbReference type="InterPro" id="IPR050479">
    <property type="entry name" value="CYP11_CYP27_families"/>
</dbReference>
<evidence type="ECO:0000256" key="6">
    <source>
        <dbReference type="ARBA" id="ARBA00023004"/>
    </source>
</evidence>
<comment type="similarity">
    <text evidence="2 9">Belongs to the cytochrome P450 family.</text>
</comment>
<dbReference type="SUPFAM" id="SSF48264">
    <property type="entry name" value="Cytochrome P450"/>
    <property type="match status" value="1"/>
</dbReference>
<dbReference type="GO" id="GO:0034650">
    <property type="term" value="P:cortisol metabolic process"/>
    <property type="evidence" value="ECO:0007669"/>
    <property type="project" value="TreeGrafter"/>
</dbReference>
<keyword evidence="11" id="KW-1185">Reference proteome</keyword>
<dbReference type="Gene3D" id="1.10.630.10">
    <property type="entry name" value="Cytochrome P450"/>
    <property type="match status" value="1"/>
</dbReference>
<keyword evidence="6 8" id="KW-0408">Iron</keyword>
<dbReference type="GO" id="GO:0020037">
    <property type="term" value="F:heme binding"/>
    <property type="evidence" value="ECO:0007669"/>
    <property type="project" value="InterPro"/>
</dbReference>
<evidence type="ECO:0000256" key="1">
    <source>
        <dbReference type="ARBA" id="ARBA00001971"/>
    </source>
</evidence>
<dbReference type="GO" id="GO:0005506">
    <property type="term" value="F:iron ion binding"/>
    <property type="evidence" value="ECO:0007669"/>
    <property type="project" value="InterPro"/>
</dbReference>
<comment type="caution">
    <text evidence="10">The sequence shown here is derived from an EMBL/GenBank/DDBJ whole genome shotgun (WGS) entry which is preliminary data.</text>
</comment>
<protein>
    <submittedName>
        <fullName evidence="10">Uncharacterized protein</fullName>
    </submittedName>
</protein>
<dbReference type="GO" id="GO:0016705">
    <property type="term" value="F:oxidoreductase activity, acting on paired donors, with incorporation or reduction of molecular oxygen"/>
    <property type="evidence" value="ECO:0007669"/>
    <property type="project" value="InterPro"/>
</dbReference>
<comment type="cofactor">
    <cofactor evidence="1 8">
        <name>heme</name>
        <dbReference type="ChEBI" id="CHEBI:30413"/>
    </cofactor>
</comment>
<accession>A0A9N7VJI7</accession>
<dbReference type="InterPro" id="IPR017972">
    <property type="entry name" value="Cyt_P450_CS"/>
</dbReference>
<feature type="binding site" description="axial binding residue" evidence="8">
    <location>
        <position position="482"/>
    </location>
    <ligand>
        <name>heme</name>
        <dbReference type="ChEBI" id="CHEBI:30413"/>
    </ligand>
    <ligandPart>
        <name>Fe</name>
        <dbReference type="ChEBI" id="CHEBI:18248"/>
    </ligandPart>
</feature>
<keyword evidence="5 9" id="KW-0560">Oxidoreductase</keyword>
<gene>
    <name evidence="10" type="ORF">PLEPLA_LOCUS38057</name>
</gene>
<evidence type="ECO:0000256" key="4">
    <source>
        <dbReference type="ARBA" id="ARBA00022723"/>
    </source>
</evidence>
<proteinExistence type="inferred from homology"/>
<name>A0A9N7VJI7_PLEPL</name>
<dbReference type="PRINTS" id="PR00463">
    <property type="entry name" value="EP450I"/>
</dbReference>
<evidence type="ECO:0000256" key="5">
    <source>
        <dbReference type="ARBA" id="ARBA00023002"/>
    </source>
</evidence>
<dbReference type="InterPro" id="IPR002401">
    <property type="entry name" value="Cyt_P450_E_grp-I"/>
</dbReference>
<dbReference type="AlphaFoldDB" id="A0A9N7VJI7"/>
<dbReference type="PANTHER" id="PTHR24279:SF123">
    <property type="entry name" value="CYTOCHROME P450 FAMILY 27 SUBFAMILY A MEMBER 1"/>
    <property type="match status" value="1"/>
</dbReference>
<dbReference type="InterPro" id="IPR036396">
    <property type="entry name" value="Cyt_P450_sf"/>
</dbReference>
<evidence type="ECO:0000256" key="2">
    <source>
        <dbReference type="ARBA" id="ARBA00010617"/>
    </source>
</evidence>
<dbReference type="PRINTS" id="PR00385">
    <property type="entry name" value="P450"/>
</dbReference>
<dbReference type="EMBL" id="CADEAL010004051">
    <property type="protein sequence ID" value="CAB1450368.1"/>
    <property type="molecule type" value="Genomic_DNA"/>
</dbReference>
<reference evidence="10" key="1">
    <citation type="submission" date="2020-03" db="EMBL/GenBank/DDBJ databases">
        <authorList>
            <person name="Weist P."/>
        </authorList>
    </citation>
    <scope>NUCLEOTIDE SEQUENCE</scope>
</reference>
<evidence type="ECO:0000256" key="7">
    <source>
        <dbReference type="ARBA" id="ARBA00023033"/>
    </source>
</evidence>
<dbReference type="FunFam" id="1.10.630.10:FF:000006">
    <property type="entry name" value="Cytochrome P450 302a1, mitochondrial"/>
    <property type="match status" value="1"/>
</dbReference>
<dbReference type="Pfam" id="PF00067">
    <property type="entry name" value="p450"/>
    <property type="match status" value="1"/>
</dbReference>